<protein>
    <submittedName>
        <fullName evidence="9">Type VII secretion integral membrane protein EccD</fullName>
    </submittedName>
</protein>
<dbReference type="RefSeq" id="WP_205121723.1">
    <property type="nucleotide sequence ID" value="NZ_JAFBCM010000001.1"/>
</dbReference>
<name>A0ABV7YLK3_9ACTN</name>
<feature type="transmembrane region" description="Helical" evidence="7">
    <location>
        <begin position="119"/>
        <end position="140"/>
    </location>
</feature>
<keyword evidence="10" id="KW-1185">Reference proteome</keyword>
<dbReference type="PIRSF" id="PIRSF017804">
    <property type="entry name" value="Secretion_EccD1"/>
    <property type="match status" value="1"/>
</dbReference>
<keyword evidence="6 7" id="KW-0472">Membrane</keyword>
<evidence type="ECO:0000313" key="10">
    <source>
        <dbReference type="Proteomes" id="UP001595699"/>
    </source>
</evidence>
<sequence length="458" mass="47286">MRTSGLVRVTIAAPRRRIDMALPEGSLVAELLPSLLRHAGEGLADETAGGGGWTLRRIDGGALALERSLGSYRLRDGEILYLAPRSIEWPELEYDDVVEAIATSAGGVASMWSARHTRFAGLTFGAVSVLLILTALVGTGPPWTRAALWSWGIAALLLIVGTVVSRAAGDSSAGAVLGATALPFAAAGGVFLLTDRNLFDLGVPQLLIASVAVVLAGVFGLLGVSDRPALFFGALFTGMLGIGAGWLTTSDAMEPYEVAAIVVGALLIFSPGLGRLSVSMGRVPMPMLPRTTADLVRDDPQPPRSTIHHAVLRADAMLSGMLLGTCVVATVGLVVVVGSGQSATGWYAAVLAAGFLLRARLYPAVRHRVPILVIGAVGAACLLVGTMASRPTMFLLVVAVLLAIAGLAVLAGLLLSARPMSPYLGRYAELLELGVVIAVVPLCCSVLGLYAVFRGLGG</sequence>
<reference evidence="10" key="1">
    <citation type="journal article" date="2019" name="Int. J. Syst. Evol. Microbiol.">
        <title>The Global Catalogue of Microorganisms (GCM) 10K type strain sequencing project: providing services to taxonomists for standard genome sequencing and annotation.</title>
        <authorList>
            <consortium name="The Broad Institute Genomics Platform"/>
            <consortium name="The Broad Institute Genome Sequencing Center for Infectious Disease"/>
            <person name="Wu L."/>
            <person name="Ma J."/>
        </authorList>
    </citation>
    <scope>NUCLEOTIDE SEQUENCE [LARGE SCALE GENOMIC DNA]</scope>
    <source>
        <strain evidence="10">CGMCC 4.7241</strain>
    </source>
</reference>
<dbReference type="Pfam" id="PF08817">
    <property type="entry name" value="YukD"/>
    <property type="match status" value="1"/>
</dbReference>
<feature type="transmembrane region" description="Helical" evidence="7">
    <location>
        <begin position="394"/>
        <end position="415"/>
    </location>
</feature>
<evidence type="ECO:0000256" key="3">
    <source>
        <dbReference type="ARBA" id="ARBA00022475"/>
    </source>
</evidence>
<feature type="transmembrane region" description="Helical" evidence="7">
    <location>
        <begin position="259"/>
        <end position="278"/>
    </location>
</feature>
<feature type="domain" description="EccD-like transmembrane" evidence="8">
    <location>
        <begin position="117"/>
        <end position="456"/>
    </location>
</feature>
<feature type="transmembrane region" description="Helical" evidence="7">
    <location>
        <begin position="316"/>
        <end position="338"/>
    </location>
</feature>
<keyword evidence="5 7" id="KW-1133">Transmembrane helix</keyword>
<dbReference type="Pfam" id="PF19053">
    <property type="entry name" value="EccD"/>
    <property type="match status" value="1"/>
</dbReference>
<evidence type="ECO:0000256" key="1">
    <source>
        <dbReference type="ARBA" id="ARBA00004651"/>
    </source>
</evidence>
<evidence type="ECO:0000313" key="9">
    <source>
        <dbReference type="EMBL" id="MFC3766051.1"/>
    </source>
</evidence>
<feature type="transmembrane region" description="Helical" evidence="7">
    <location>
        <begin position="229"/>
        <end position="247"/>
    </location>
</feature>
<organism evidence="9 10">
    <name type="scientific">Tenggerimyces flavus</name>
    <dbReference type="NCBI Taxonomy" id="1708749"/>
    <lineage>
        <taxon>Bacteria</taxon>
        <taxon>Bacillati</taxon>
        <taxon>Actinomycetota</taxon>
        <taxon>Actinomycetes</taxon>
        <taxon>Propionibacteriales</taxon>
        <taxon>Nocardioidaceae</taxon>
        <taxon>Tenggerimyces</taxon>
    </lineage>
</organism>
<dbReference type="InterPro" id="IPR044049">
    <property type="entry name" value="EccD_transm"/>
</dbReference>
<feature type="transmembrane region" description="Helical" evidence="7">
    <location>
        <begin position="206"/>
        <end position="224"/>
    </location>
</feature>
<dbReference type="EMBL" id="JBHRZH010000047">
    <property type="protein sequence ID" value="MFC3766051.1"/>
    <property type="molecule type" value="Genomic_DNA"/>
</dbReference>
<feature type="transmembrane region" description="Helical" evidence="7">
    <location>
        <begin position="369"/>
        <end position="388"/>
    </location>
</feature>
<gene>
    <name evidence="9" type="primary">eccD</name>
    <name evidence="9" type="ORF">ACFOUW_34820</name>
</gene>
<evidence type="ECO:0000256" key="5">
    <source>
        <dbReference type="ARBA" id="ARBA00022989"/>
    </source>
</evidence>
<comment type="caution">
    <text evidence="9">The sequence shown here is derived from an EMBL/GenBank/DDBJ whole genome shotgun (WGS) entry which is preliminary data.</text>
</comment>
<evidence type="ECO:0000256" key="7">
    <source>
        <dbReference type="SAM" id="Phobius"/>
    </source>
</evidence>
<keyword evidence="3" id="KW-1003">Cell membrane</keyword>
<feature type="transmembrane region" description="Helical" evidence="7">
    <location>
        <begin position="427"/>
        <end position="453"/>
    </location>
</feature>
<feature type="transmembrane region" description="Helical" evidence="7">
    <location>
        <begin position="344"/>
        <end position="362"/>
    </location>
</feature>
<evidence type="ECO:0000256" key="6">
    <source>
        <dbReference type="ARBA" id="ARBA00023136"/>
    </source>
</evidence>
<comment type="similarity">
    <text evidence="2">Belongs to the EccD/Snm4 family.</text>
</comment>
<dbReference type="InterPro" id="IPR024962">
    <property type="entry name" value="YukD-like"/>
</dbReference>
<accession>A0ABV7YLK3</accession>
<comment type="subcellular location">
    <subcellularLocation>
        <location evidence="1">Cell membrane</location>
        <topology evidence="1">Multi-pass membrane protein</topology>
    </subcellularLocation>
</comment>
<dbReference type="Gene3D" id="3.10.20.90">
    <property type="entry name" value="Phosphatidylinositol 3-kinase Catalytic Subunit, Chain A, domain 1"/>
    <property type="match status" value="1"/>
</dbReference>
<dbReference type="Proteomes" id="UP001595699">
    <property type="component" value="Unassembled WGS sequence"/>
</dbReference>
<evidence type="ECO:0000256" key="2">
    <source>
        <dbReference type="ARBA" id="ARBA00006162"/>
    </source>
</evidence>
<dbReference type="NCBIfam" id="TIGR03920">
    <property type="entry name" value="T7SS_EccD"/>
    <property type="match status" value="1"/>
</dbReference>
<feature type="transmembrane region" description="Helical" evidence="7">
    <location>
        <begin position="146"/>
        <end position="164"/>
    </location>
</feature>
<feature type="transmembrane region" description="Helical" evidence="7">
    <location>
        <begin position="176"/>
        <end position="194"/>
    </location>
</feature>
<dbReference type="InterPro" id="IPR006707">
    <property type="entry name" value="T7SS_EccD"/>
</dbReference>
<evidence type="ECO:0000256" key="4">
    <source>
        <dbReference type="ARBA" id="ARBA00022692"/>
    </source>
</evidence>
<proteinExistence type="inferred from homology"/>
<keyword evidence="4 7" id="KW-0812">Transmembrane</keyword>
<evidence type="ECO:0000259" key="8">
    <source>
        <dbReference type="Pfam" id="PF19053"/>
    </source>
</evidence>